<evidence type="ECO:0000313" key="6">
    <source>
        <dbReference type="Proteomes" id="UP001322512"/>
    </source>
</evidence>
<reference evidence="3" key="2">
    <citation type="submission" date="2010-05" db="EMBL/GenBank/DDBJ databases">
        <title>Revision and reannotation of the Halomonas elongata DSM 2581(T) genome.</title>
        <authorList>
            <person name="Pfeiffer F."/>
            <person name="Bagyan I."/>
            <person name="Alfaro-Espinoza G."/>
            <person name="Zamora-Lagos M.A."/>
            <person name="Habermann B."/>
            <person name="Oesterhelt D."/>
            <person name="Kunte H.J."/>
        </authorList>
    </citation>
    <scope>NUCLEOTIDE SEQUENCE</scope>
    <source>
        <strain evidence="3">Type strain: DSM 2581</strain>
    </source>
</reference>
<name>E1VA53_HALED</name>
<feature type="region of interest" description="Disordered" evidence="1">
    <location>
        <begin position="110"/>
        <end position="146"/>
    </location>
</feature>
<dbReference type="Proteomes" id="UP001322512">
    <property type="component" value="Chromosome"/>
</dbReference>
<keyword evidence="6" id="KW-1185">Reference proteome</keyword>
<reference evidence="5" key="3">
    <citation type="journal article" date="2011" name="Environ. Microbiol.">
        <title>A blueprint of ectoine metabolism from the genome of the industrial producer Halomonas elongata DSM 2581(T).</title>
        <authorList>
            <person name="Schwibbert K."/>
            <person name="Marin-Sanguino A."/>
            <person name="Bagyan I."/>
            <person name="Heidrich G."/>
            <person name="Lentzen G."/>
            <person name="Seitz H."/>
            <person name="Rampp M."/>
            <person name="Schuster S.C."/>
            <person name="Klenk H.P."/>
            <person name="Pfeiffer F."/>
            <person name="Oesterhelt D."/>
            <person name="Kunte H.J."/>
        </authorList>
    </citation>
    <scope>NUCLEOTIDE SEQUENCE [LARGE SCALE GENOMIC DNA]</scope>
    <source>
        <strain evidence="5">ATCC 33173 / DSM 2581 / NBRC 15536 / NCIMB 2198 / 1H9</strain>
    </source>
</reference>
<feature type="chain" id="PRO_5003152791" evidence="2">
    <location>
        <begin position="23"/>
        <end position="273"/>
    </location>
</feature>
<dbReference type="OrthoDB" id="7064293at2"/>
<dbReference type="Proteomes" id="UP000008707">
    <property type="component" value="Chromosome"/>
</dbReference>
<reference evidence="4 6" key="4">
    <citation type="submission" date="2023-11" db="EMBL/GenBank/DDBJ databases">
        <title>MicrobeMod: A computational toolkit for identifying prokaryotic methylation and restriction-modification with nanopore sequencing.</title>
        <authorList>
            <person name="Crits-Christoph A."/>
            <person name="Kang S.C."/>
            <person name="Lee H."/>
            <person name="Ostrov N."/>
        </authorList>
    </citation>
    <scope>NUCLEOTIDE SEQUENCE [LARGE SCALE GENOMIC DNA]</scope>
    <source>
        <strain evidence="4 6">ATCC 33173</strain>
    </source>
</reference>
<dbReference type="HOGENOM" id="CLU_039053_1_0_6"/>
<reference evidence="3" key="1">
    <citation type="journal article" date="2010" name="Environ. Microbiol.">
        <title>A blueprint of ectoine metabolism from the genome of the industrial producer Halomonas elongata DSM 2581(T).</title>
        <authorList>
            <person name="Schwibbert K."/>
            <person name="Marin-Sanguino A."/>
            <person name="Bagyan I."/>
            <person name="Heidrich G."/>
            <person name="Lentzen G."/>
            <person name="Seitz H."/>
            <person name="Rampp M."/>
            <person name="Schuster S.C."/>
            <person name="Klenk H.P."/>
            <person name="Pfeiffer F."/>
            <person name="Oesterhelt D."/>
            <person name="Kunte H.J."/>
        </authorList>
    </citation>
    <scope>NUCLEOTIDE SEQUENCE</scope>
    <source>
        <strain evidence="3">Type strain: DSM 2581</strain>
    </source>
</reference>
<accession>E1VA53</accession>
<dbReference type="EMBL" id="FN869568">
    <property type="protein sequence ID" value="CBV43941.1"/>
    <property type="molecule type" value="Genomic_DNA"/>
</dbReference>
<dbReference type="KEGG" id="hel:HELO_4057"/>
<protein>
    <submittedName>
        <fullName evidence="3">Secretion cluster MPF-G protein Tfc13</fullName>
    </submittedName>
    <submittedName>
        <fullName evidence="4">TIGR03749 family integrating conjugative element protein</fullName>
    </submittedName>
</protein>
<feature type="signal peptide" evidence="2">
    <location>
        <begin position="1"/>
        <end position="22"/>
    </location>
</feature>
<dbReference type="GeneID" id="91011470"/>
<sequence length="273" mass="29718">MKPIIKLGVVLGGCLLSLNAAAVQIMEWDHRPLDIELPVEAERLVILDRNVKVGLPRPIANPETLRVQSTGGVLYLKANEPFDTQRVQLKDAESGELLLVDLTATDDASHEDIKVVDAESSDDAETSGSPKDGRSEGDADEPEVRSPVPVTLIRHAAQSLYAPLRTVEAIPGVKRVPMRLPDTLPGLMPALPVEATPKAAWGVDGWTVTAVRLINQDPSREFELDPRWLQGRFYSASFMHPTLGRKGSETAATTVFLVTRQGGLRDALARQGR</sequence>
<dbReference type="eggNOG" id="ENOG502Z7QE">
    <property type="taxonomic scope" value="Bacteria"/>
</dbReference>
<organism evidence="3 5">
    <name type="scientific">Halomonas elongata (strain ATCC 33173 / DSM 2581 / NBRC 15536 / NCIMB 2198 / 1H9)</name>
    <dbReference type="NCBI Taxonomy" id="768066"/>
    <lineage>
        <taxon>Bacteria</taxon>
        <taxon>Pseudomonadati</taxon>
        <taxon>Pseudomonadota</taxon>
        <taxon>Gammaproteobacteria</taxon>
        <taxon>Oceanospirillales</taxon>
        <taxon>Halomonadaceae</taxon>
        <taxon>Halomonas</taxon>
    </lineage>
</organism>
<dbReference type="STRING" id="768066.HELO_4057"/>
<evidence type="ECO:0000313" key="5">
    <source>
        <dbReference type="Proteomes" id="UP000008707"/>
    </source>
</evidence>
<dbReference type="AlphaFoldDB" id="E1VA53"/>
<evidence type="ECO:0000256" key="1">
    <source>
        <dbReference type="SAM" id="MobiDB-lite"/>
    </source>
</evidence>
<proteinExistence type="predicted"/>
<gene>
    <name evidence="3" type="primary">tfc13</name>
    <name evidence="3" type="ordered locus">HELO_4057</name>
    <name evidence="4" type="ORF">SR933_14875</name>
</gene>
<dbReference type="EMBL" id="CP139472">
    <property type="protein sequence ID" value="WPU46523.1"/>
    <property type="molecule type" value="Genomic_DNA"/>
</dbReference>
<evidence type="ECO:0000313" key="3">
    <source>
        <dbReference type="EMBL" id="CBV43941.1"/>
    </source>
</evidence>
<dbReference type="RefSeq" id="WP_013333813.1">
    <property type="nucleotide sequence ID" value="NC_014532.2"/>
</dbReference>
<dbReference type="Pfam" id="PF11920">
    <property type="entry name" value="DUF3438"/>
    <property type="match status" value="1"/>
</dbReference>
<evidence type="ECO:0000256" key="2">
    <source>
        <dbReference type="SAM" id="SignalP"/>
    </source>
</evidence>
<evidence type="ECO:0000313" key="4">
    <source>
        <dbReference type="EMBL" id="WPU46523.1"/>
    </source>
</evidence>
<keyword evidence="2" id="KW-0732">Signal</keyword>
<dbReference type="NCBIfam" id="TIGR03749">
    <property type="entry name" value="conj_TIGR03749"/>
    <property type="match status" value="1"/>
</dbReference>
<dbReference type="InterPro" id="IPR021844">
    <property type="entry name" value="Integr_conj_element_PFL4704"/>
</dbReference>